<evidence type="ECO:0000256" key="6">
    <source>
        <dbReference type="SAM" id="Phobius"/>
    </source>
</evidence>
<gene>
    <name evidence="7" type="ORF">BFC17_07670</name>
</gene>
<evidence type="ECO:0000313" key="7">
    <source>
        <dbReference type="EMBL" id="OFI32320.1"/>
    </source>
</evidence>
<evidence type="ECO:0000313" key="8">
    <source>
        <dbReference type="Proteomes" id="UP000176037"/>
    </source>
</evidence>
<feature type="transmembrane region" description="Helical" evidence="6">
    <location>
        <begin position="189"/>
        <end position="210"/>
    </location>
</feature>
<accession>A0A1E8F8T4</accession>
<feature type="transmembrane region" description="Helical" evidence="6">
    <location>
        <begin position="262"/>
        <end position="283"/>
    </location>
</feature>
<dbReference type="InterPro" id="IPR002293">
    <property type="entry name" value="AA/rel_permease1"/>
</dbReference>
<dbReference type="PANTHER" id="PTHR42770">
    <property type="entry name" value="AMINO ACID TRANSPORTER-RELATED"/>
    <property type="match status" value="1"/>
</dbReference>
<dbReference type="PIRSF" id="PIRSF006060">
    <property type="entry name" value="AA_transporter"/>
    <property type="match status" value="1"/>
</dbReference>
<feature type="transmembrane region" description="Helical" evidence="6">
    <location>
        <begin position="47"/>
        <end position="66"/>
    </location>
</feature>
<feature type="transmembrane region" description="Helical" evidence="6">
    <location>
        <begin position="222"/>
        <end position="242"/>
    </location>
</feature>
<dbReference type="RefSeq" id="WP_070178582.1">
    <property type="nucleotide sequence ID" value="NZ_BMJR01000013.1"/>
</dbReference>
<organism evidence="7 8">
    <name type="scientific">Alteromonas lipolytica</name>
    <dbReference type="NCBI Taxonomy" id="1856405"/>
    <lineage>
        <taxon>Bacteria</taxon>
        <taxon>Pseudomonadati</taxon>
        <taxon>Pseudomonadota</taxon>
        <taxon>Gammaproteobacteria</taxon>
        <taxon>Alteromonadales</taxon>
        <taxon>Alteromonadaceae</taxon>
        <taxon>Alteromonas/Salinimonas group</taxon>
        <taxon>Alteromonas</taxon>
    </lineage>
</organism>
<dbReference type="GO" id="GO:0005886">
    <property type="term" value="C:plasma membrane"/>
    <property type="evidence" value="ECO:0007669"/>
    <property type="project" value="UniProtKB-SubCell"/>
</dbReference>
<dbReference type="EMBL" id="MJIC01000020">
    <property type="protein sequence ID" value="OFI32320.1"/>
    <property type="molecule type" value="Genomic_DNA"/>
</dbReference>
<proteinExistence type="predicted"/>
<comment type="subcellular location">
    <subcellularLocation>
        <location evidence="1">Cell membrane</location>
        <topology evidence="1">Multi-pass membrane protein</topology>
    </subcellularLocation>
</comment>
<keyword evidence="2" id="KW-1003">Cell membrane</keyword>
<evidence type="ECO:0000256" key="5">
    <source>
        <dbReference type="ARBA" id="ARBA00023136"/>
    </source>
</evidence>
<dbReference type="PANTHER" id="PTHR42770:SF13">
    <property type="entry name" value="L-METHIONINE_BRANCHED-CHAIN AMINO ACID EXPORTER YJEH"/>
    <property type="match status" value="1"/>
</dbReference>
<keyword evidence="5 6" id="KW-0472">Membrane</keyword>
<name>A0A1E8F8T4_9ALTE</name>
<dbReference type="Pfam" id="PF13520">
    <property type="entry name" value="AA_permease_2"/>
    <property type="match status" value="1"/>
</dbReference>
<evidence type="ECO:0000256" key="2">
    <source>
        <dbReference type="ARBA" id="ARBA00022475"/>
    </source>
</evidence>
<comment type="caution">
    <text evidence="7">The sequence shown here is derived from an EMBL/GenBank/DDBJ whole genome shotgun (WGS) entry which is preliminary data.</text>
</comment>
<evidence type="ECO:0000256" key="4">
    <source>
        <dbReference type="ARBA" id="ARBA00022989"/>
    </source>
</evidence>
<dbReference type="InterPro" id="IPR050367">
    <property type="entry name" value="APC_superfamily"/>
</dbReference>
<evidence type="ECO:0000256" key="3">
    <source>
        <dbReference type="ARBA" id="ARBA00022692"/>
    </source>
</evidence>
<reference evidence="7 8" key="1">
    <citation type="submission" date="2016-09" db="EMBL/GenBank/DDBJ databases">
        <title>Alteromonas lipolytica, a new species isolated from sea water.</title>
        <authorList>
            <person name="Wu Y.-H."/>
            <person name="Cheng H."/>
            <person name="Xu X.-W."/>
        </authorList>
    </citation>
    <scope>NUCLEOTIDE SEQUENCE [LARGE SCALE GENOMIC DNA]</scope>
    <source>
        <strain evidence="7 8">JW12</strain>
    </source>
</reference>
<feature type="transmembrane region" description="Helical" evidence="6">
    <location>
        <begin position="341"/>
        <end position="361"/>
    </location>
</feature>
<dbReference type="OrthoDB" id="9117841at2"/>
<feature type="transmembrane region" description="Helical" evidence="6">
    <location>
        <begin position="390"/>
        <end position="406"/>
    </location>
</feature>
<dbReference type="Proteomes" id="UP000176037">
    <property type="component" value="Unassembled WGS sequence"/>
</dbReference>
<evidence type="ECO:0000256" key="1">
    <source>
        <dbReference type="ARBA" id="ARBA00004651"/>
    </source>
</evidence>
<dbReference type="STRING" id="1856405.BFC17_07670"/>
<dbReference type="AlphaFoldDB" id="A0A1E8F8T4"/>
<keyword evidence="8" id="KW-1185">Reference proteome</keyword>
<keyword evidence="4 6" id="KW-1133">Transmembrane helix</keyword>
<sequence>MSHASQKIGRWHGAGLLTTTLLGTSVFILPQMTTALAGSYAMLSWALLLIAILPVAMVFAKLSSLYPHAGGPAFFVEKAFGVTAGRTIGVLFLFVVPIGAPAAIIMTYWFIETLFQLSPEWGLPVQLAIVGLVLALNYRGIQLSASLQLGLTLIITLVVMALLIGGGFIQPTGVQAHSPPVPFNLNAVLGAMGLAFWSFLGIEALSHLAGDFRDPKRDLVPAIMMGTLLVGAIYLGCTYLLVDVDTTSTLAMVEVFDRIAGGYGAYVIGLLGIAGGLATVNVYTASLARLSWSLSQDGVLPAYFIKLNQFGVPLRALQVIQAIMAVTLVITHYSAHDLEDLIGWVNGVFVLIYLASMLAALKLLSTGHRPLVYVSCLLCGIIGVGLGTKMLYALALFALFAPFLWYQQRHLKLKRSADTHTNG</sequence>
<feature type="transmembrane region" description="Helical" evidence="6">
    <location>
        <begin position="316"/>
        <end position="335"/>
    </location>
</feature>
<dbReference type="GO" id="GO:0022857">
    <property type="term" value="F:transmembrane transporter activity"/>
    <property type="evidence" value="ECO:0007669"/>
    <property type="project" value="InterPro"/>
</dbReference>
<protein>
    <submittedName>
        <fullName evidence="7">L-methionine/branched-chain amino acid transporter</fullName>
    </submittedName>
</protein>
<dbReference type="Gene3D" id="1.20.1740.10">
    <property type="entry name" value="Amino acid/polyamine transporter I"/>
    <property type="match status" value="1"/>
</dbReference>
<keyword evidence="3 6" id="KW-0812">Transmembrane</keyword>
<dbReference type="NCBIfam" id="NF008245">
    <property type="entry name" value="PRK11021.1"/>
    <property type="match status" value="1"/>
</dbReference>
<feature type="transmembrane region" description="Helical" evidence="6">
    <location>
        <begin position="150"/>
        <end position="169"/>
    </location>
</feature>
<feature type="transmembrane region" description="Helical" evidence="6">
    <location>
        <begin position="87"/>
        <end position="109"/>
    </location>
</feature>